<keyword evidence="2" id="KW-0808">Transferase</keyword>
<dbReference type="CDD" id="cd03811">
    <property type="entry name" value="GT4_GT28_WabH-like"/>
    <property type="match status" value="2"/>
</dbReference>
<evidence type="ECO:0000313" key="2">
    <source>
        <dbReference type="EMBL" id="PXX48950.1"/>
    </source>
</evidence>
<proteinExistence type="predicted"/>
<dbReference type="PANTHER" id="PTHR12526">
    <property type="entry name" value="GLYCOSYLTRANSFERASE"/>
    <property type="match status" value="1"/>
</dbReference>
<evidence type="ECO:0000259" key="1">
    <source>
        <dbReference type="Pfam" id="PF00534"/>
    </source>
</evidence>
<name>A0A2V3XX90_9FIRM</name>
<sequence>MKKLLFVISQLYKGGAETALVNLLNKLDYSNYCVDLLILNQCPVENAVSLVSNISNNVKICNAYAEYQKITVFDRIKAKIMYTMVQKGAYYFTALDFVKNKEYDWAFFVGEWCSPSFVAYEVKAKIKAVWIHSDISEAEYFDAAHYFYFYDLFDYFIFVSKNSLKSSVKAYPFIKDKSVTIYNISDTVNIKNNSLAPVQDIKNIKRPVLLTCANFRQEKNHLRQVQAMAELKRRGIEFTWVNIGATADTYLVSQVKEECRKYGLEENFLILGPQSNPYCYMRTADAVTVLSDHESWSMVISEAKILGKPVIATKTSGATEQLIDNETGILADFSVSNIADRIEAFITNKNLQEHIKKNIKNFDNTTEILNSFYNLIETGHPYKEEKTSKPKILYVIDDINYLGGAHIATKLQINRFVEAGKDISIFSSAVPNIKIRKELIGVKFYTFRDFKEDQLFNRRLCDCLTDPSLSGEEKKRKWNYTQKARRNRAFNYDEAVLPYLSTLFSQFDTICVMSEGSSYRQAVAVSSCKRKIQWIHTDYCDWKDKNDWSKKITKNDGELYKQFDKIVVLSDNIRDKFLILYPHLENKVIVNKNLIPTAEIKKKSLVTAKKNPVTINFITVGRIDYSKAYPRLIEILETLKKEGYNFTWKIAGSGNDYDYINNLIREKGMEKEVVMTGTLDNPFIEVKKADVFALLSDFEGIPNTIYEALVLGVPVLATNVGGISSQIINNQTGWLVPNDKKAIIEKLRELLMHPEDIDKIKNNLKTYVYDNEQVMEINNRIFDF</sequence>
<accession>A0A2V3XX90</accession>
<reference evidence="2 3" key="1">
    <citation type="submission" date="2018-05" db="EMBL/GenBank/DDBJ databases">
        <title>Genomic Encyclopedia of Type Strains, Phase IV (KMG-IV): sequencing the most valuable type-strain genomes for metagenomic binning, comparative biology and taxonomic classification.</title>
        <authorList>
            <person name="Goeker M."/>
        </authorList>
    </citation>
    <scope>NUCLEOTIDE SEQUENCE [LARGE SCALE GENOMIC DNA]</scope>
    <source>
        <strain evidence="2 3">DSM 24995</strain>
    </source>
</reference>
<comment type="caution">
    <text evidence="2">The sequence shown here is derived from an EMBL/GenBank/DDBJ whole genome shotgun (WGS) entry which is preliminary data.</text>
</comment>
<dbReference type="InterPro" id="IPR001296">
    <property type="entry name" value="Glyco_trans_1"/>
</dbReference>
<dbReference type="EMBL" id="QJKD01000015">
    <property type="protein sequence ID" value="PXX48950.1"/>
    <property type="molecule type" value="Genomic_DNA"/>
</dbReference>
<protein>
    <submittedName>
        <fullName evidence="2">Glycosyltransferase involved in cell wall biosynthesis</fullName>
    </submittedName>
</protein>
<feature type="domain" description="Glycosyl transferase family 1" evidence="1">
    <location>
        <begin position="616"/>
        <end position="764"/>
    </location>
</feature>
<dbReference type="Pfam" id="PF00534">
    <property type="entry name" value="Glycos_transf_1"/>
    <property type="match status" value="2"/>
</dbReference>
<dbReference type="Gene3D" id="3.40.50.2000">
    <property type="entry name" value="Glycogen Phosphorylase B"/>
    <property type="match status" value="4"/>
</dbReference>
<organism evidence="2 3">
    <name type="scientific">Hungatella effluvii</name>
    <dbReference type="NCBI Taxonomy" id="1096246"/>
    <lineage>
        <taxon>Bacteria</taxon>
        <taxon>Bacillati</taxon>
        <taxon>Bacillota</taxon>
        <taxon>Clostridia</taxon>
        <taxon>Lachnospirales</taxon>
        <taxon>Lachnospiraceae</taxon>
        <taxon>Hungatella</taxon>
    </lineage>
</organism>
<keyword evidence="3" id="KW-1185">Reference proteome</keyword>
<dbReference type="GeneID" id="86063956"/>
<gene>
    <name evidence="2" type="ORF">DFR60_115124</name>
</gene>
<feature type="domain" description="Glycosyl transferase family 1" evidence="1">
    <location>
        <begin position="203"/>
        <end position="361"/>
    </location>
</feature>
<dbReference type="PANTHER" id="PTHR12526:SF630">
    <property type="entry name" value="GLYCOSYLTRANSFERASE"/>
    <property type="match status" value="1"/>
</dbReference>
<dbReference type="RefSeq" id="WP_110325095.1">
    <property type="nucleotide sequence ID" value="NZ_QJKD01000015.1"/>
</dbReference>
<dbReference type="GO" id="GO:0016757">
    <property type="term" value="F:glycosyltransferase activity"/>
    <property type="evidence" value="ECO:0007669"/>
    <property type="project" value="InterPro"/>
</dbReference>
<evidence type="ECO:0000313" key="3">
    <source>
        <dbReference type="Proteomes" id="UP000248057"/>
    </source>
</evidence>
<dbReference type="AlphaFoldDB" id="A0A2V3XX90"/>
<dbReference type="SUPFAM" id="SSF53756">
    <property type="entry name" value="UDP-Glycosyltransferase/glycogen phosphorylase"/>
    <property type="match status" value="2"/>
</dbReference>
<dbReference type="Proteomes" id="UP000248057">
    <property type="component" value="Unassembled WGS sequence"/>
</dbReference>